<dbReference type="Pfam" id="PF12796">
    <property type="entry name" value="Ank_2"/>
    <property type="match status" value="1"/>
</dbReference>
<dbReference type="Gene3D" id="1.25.40.20">
    <property type="entry name" value="Ankyrin repeat-containing domain"/>
    <property type="match status" value="1"/>
</dbReference>
<protein>
    <submittedName>
        <fullName evidence="4">Ankyrin repeat domain-containing protein 50</fullName>
    </submittedName>
</protein>
<dbReference type="InterPro" id="IPR036770">
    <property type="entry name" value="Ankyrin_rpt-contain_sf"/>
</dbReference>
<sequence>MEHPRRRFGWLRRWAFVGVASCATLIHPAMIMVHGQRQLAELNGPPRRRGQLHAHRVDAPLVAAVSAGQADTAAQLLAAGEDPNDPDEKGQTALVAATLHGDRDLVEALLQAKASVDLPNANGVTAPMVAAHLGKLGILSLLIDASCNLEAENAAGATALVAAAEGGQLESARRLLEAKADVNHVGAMGSTPLFAAVQDAPMVQLQASLPMDEKAERECSPDDLGCMAREEACSLAKQMASDWPLQYANMRQTYRELTDVCAGHPLDSTDTPEEPLDVPGTLRDDLCPNRAACITNVVNYQKHNPGAKWAMKSGKFAAKFASDALKEILKAGGEIALKGSLAFAFVGGAISAFFPKAGGLPVNPCTFATEDWGRCVWEQVKPFVQEFVEDQLDDAFGHIWDATIKGYKTRLWALNATVYRNSKLYPNGTVEEMPNATRDRMYDDLKEVHDAMLGSIQLFLTDRAIKTTAGAYLSQFASLHFSVITSLLGSLTYRTAGDRYVFQTVVACYARRVVPQLLSSPECPPWWRMRRTRARTIAA</sequence>
<proteinExistence type="predicted"/>
<evidence type="ECO:0000313" key="4">
    <source>
        <dbReference type="EMBL" id="OLQ13245.1"/>
    </source>
</evidence>
<evidence type="ECO:0000313" key="5">
    <source>
        <dbReference type="Proteomes" id="UP000186817"/>
    </source>
</evidence>
<dbReference type="AlphaFoldDB" id="A0A1Q9F0P3"/>
<dbReference type="Gene3D" id="1.20.190.10">
    <property type="entry name" value="Pesticidal crystal protein, N-terminal domain"/>
    <property type="match status" value="1"/>
</dbReference>
<keyword evidence="5" id="KW-1185">Reference proteome</keyword>
<dbReference type="SUPFAM" id="SSF48403">
    <property type="entry name" value="Ankyrin repeat"/>
    <property type="match status" value="1"/>
</dbReference>
<keyword evidence="2 3" id="KW-0040">ANK repeat</keyword>
<dbReference type="PANTHER" id="PTHR24171">
    <property type="entry name" value="ANKYRIN REPEAT DOMAIN-CONTAINING PROTEIN 39-RELATED"/>
    <property type="match status" value="1"/>
</dbReference>
<gene>
    <name evidence="4" type="primary">ANKRD50</name>
    <name evidence="4" type="ORF">AK812_SmicGene2707</name>
</gene>
<dbReference type="OrthoDB" id="441497at2759"/>
<keyword evidence="1" id="KW-0677">Repeat</keyword>
<dbReference type="InterPro" id="IPR036716">
    <property type="entry name" value="Pest_crys_N_sf"/>
</dbReference>
<dbReference type="PROSITE" id="PS50297">
    <property type="entry name" value="ANK_REP_REGION"/>
    <property type="match status" value="2"/>
</dbReference>
<dbReference type="GO" id="GO:0090729">
    <property type="term" value="F:toxin activity"/>
    <property type="evidence" value="ECO:0007669"/>
    <property type="project" value="InterPro"/>
</dbReference>
<evidence type="ECO:0000256" key="1">
    <source>
        <dbReference type="ARBA" id="ARBA00022737"/>
    </source>
</evidence>
<feature type="repeat" description="ANK" evidence="3">
    <location>
        <begin position="89"/>
        <end position="121"/>
    </location>
</feature>
<accession>A0A1Q9F0P3</accession>
<dbReference type="InterPro" id="IPR002110">
    <property type="entry name" value="Ankyrin_rpt"/>
</dbReference>
<dbReference type="Proteomes" id="UP000186817">
    <property type="component" value="Unassembled WGS sequence"/>
</dbReference>
<dbReference type="PROSITE" id="PS50088">
    <property type="entry name" value="ANK_REPEAT"/>
    <property type="match status" value="2"/>
</dbReference>
<comment type="caution">
    <text evidence="4">The sequence shown here is derived from an EMBL/GenBank/DDBJ whole genome shotgun (WGS) entry which is preliminary data.</text>
</comment>
<reference evidence="4 5" key="1">
    <citation type="submission" date="2016-02" db="EMBL/GenBank/DDBJ databases">
        <title>Genome analysis of coral dinoflagellate symbionts highlights evolutionary adaptations to a symbiotic lifestyle.</title>
        <authorList>
            <person name="Aranda M."/>
            <person name="Li Y."/>
            <person name="Liew Y.J."/>
            <person name="Baumgarten S."/>
            <person name="Simakov O."/>
            <person name="Wilson M."/>
            <person name="Piel J."/>
            <person name="Ashoor H."/>
            <person name="Bougouffa S."/>
            <person name="Bajic V.B."/>
            <person name="Ryu T."/>
            <person name="Ravasi T."/>
            <person name="Bayer T."/>
            <person name="Micklem G."/>
            <person name="Kim H."/>
            <person name="Bhak J."/>
            <person name="Lajeunesse T.C."/>
            <person name="Voolstra C.R."/>
        </authorList>
    </citation>
    <scope>NUCLEOTIDE SEQUENCE [LARGE SCALE GENOMIC DNA]</scope>
    <source>
        <strain evidence="4 5">CCMP2467</strain>
    </source>
</reference>
<name>A0A1Q9F0P3_SYMMI</name>
<dbReference type="EMBL" id="LSRX01000030">
    <property type="protein sequence ID" value="OLQ13245.1"/>
    <property type="molecule type" value="Genomic_DNA"/>
</dbReference>
<dbReference type="SMART" id="SM00248">
    <property type="entry name" value="ANK"/>
    <property type="match status" value="4"/>
</dbReference>
<feature type="repeat" description="ANK" evidence="3">
    <location>
        <begin position="155"/>
        <end position="187"/>
    </location>
</feature>
<dbReference type="Pfam" id="PF00023">
    <property type="entry name" value="Ank"/>
    <property type="match status" value="1"/>
</dbReference>
<evidence type="ECO:0000256" key="2">
    <source>
        <dbReference type="ARBA" id="ARBA00023043"/>
    </source>
</evidence>
<evidence type="ECO:0000256" key="3">
    <source>
        <dbReference type="PROSITE-ProRule" id="PRU00023"/>
    </source>
</evidence>
<organism evidence="4 5">
    <name type="scientific">Symbiodinium microadriaticum</name>
    <name type="common">Dinoflagellate</name>
    <name type="synonym">Zooxanthella microadriatica</name>
    <dbReference type="NCBI Taxonomy" id="2951"/>
    <lineage>
        <taxon>Eukaryota</taxon>
        <taxon>Sar</taxon>
        <taxon>Alveolata</taxon>
        <taxon>Dinophyceae</taxon>
        <taxon>Suessiales</taxon>
        <taxon>Symbiodiniaceae</taxon>
        <taxon>Symbiodinium</taxon>
    </lineage>
</organism>